<keyword evidence="4" id="KW-0472">Membrane</keyword>
<protein>
    <submittedName>
        <fullName evidence="6">1-acyl-sn-glycerol-3-phosphate acyltransferase</fullName>
    </submittedName>
</protein>
<organism evidence="6 7">
    <name type="scientific">Pseudochryseolinea flava</name>
    <dbReference type="NCBI Taxonomy" id="2059302"/>
    <lineage>
        <taxon>Bacteria</taxon>
        <taxon>Pseudomonadati</taxon>
        <taxon>Bacteroidota</taxon>
        <taxon>Cytophagia</taxon>
        <taxon>Cytophagales</taxon>
        <taxon>Fulvivirgaceae</taxon>
        <taxon>Pseudochryseolinea</taxon>
    </lineage>
</organism>
<dbReference type="SUPFAM" id="SSF69593">
    <property type="entry name" value="Glycerol-3-phosphate (1)-acyltransferase"/>
    <property type="match status" value="1"/>
</dbReference>
<evidence type="ECO:0000256" key="3">
    <source>
        <dbReference type="ARBA" id="ARBA00023315"/>
    </source>
</evidence>
<dbReference type="RefSeq" id="WP_112750026.1">
    <property type="nucleotide sequence ID" value="NZ_QMFY01000027.1"/>
</dbReference>
<comment type="pathway">
    <text evidence="1">Lipid metabolism.</text>
</comment>
<evidence type="ECO:0000256" key="1">
    <source>
        <dbReference type="ARBA" id="ARBA00005189"/>
    </source>
</evidence>
<dbReference type="EMBL" id="QMFY01000027">
    <property type="protein sequence ID" value="RAV97775.1"/>
    <property type="molecule type" value="Genomic_DNA"/>
</dbReference>
<accession>A0A364XUC9</accession>
<gene>
    <name evidence="6" type="ORF">DQQ10_26755</name>
</gene>
<keyword evidence="3 6" id="KW-0012">Acyltransferase</keyword>
<dbReference type="AlphaFoldDB" id="A0A364XUC9"/>
<dbReference type="PANTHER" id="PTHR10434">
    <property type="entry name" value="1-ACYL-SN-GLYCEROL-3-PHOSPHATE ACYLTRANSFERASE"/>
    <property type="match status" value="1"/>
</dbReference>
<dbReference type="OrthoDB" id="9803035at2"/>
<name>A0A364XUC9_9BACT</name>
<dbReference type="CDD" id="cd07989">
    <property type="entry name" value="LPLAT_AGPAT-like"/>
    <property type="match status" value="1"/>
</dbReference>
<keyword evidence="4" id="KW-0812">Transmembrane</keyword>
<evidence type="ECO:0000313" key="7">
    <source>
        <dbReference type="Proteomes" id="UP000251889"/>
    </source>
</evidence>
<dbReference type="GO" id="GO:0006654">
    <property type="term" value="P:phosphatidic acid biosynthetic process"/>
    <property type="evidence" value="ECO:0007669"/>
    <property type="project" value="TreeGrafter"/>
</dbReference>
<dbReference type="SMART" id="SM00563">
    <property type="entry name" value="PlsC"/>
    <property type="match status" value="1"/>
</dbReference>
<reference evidence="6 7" key="1">
    <citation type="submission" date="2018-06" db="EMBL/GenBank/DDBJ databases">
        <title>Chryseolinea flavus sp. nov., a member of the phylum Bacteroidetes isolated from soil.</title>
        <authorList>
            <person name="Li Y."/>
            <person name="Wang J."/>
        </authorList>
    </citation>
    <scope>NUCLEOTIDE SEQUENCE [LARGE SCALE GENOMIC DNA]</scope>
    <source>
        <strain evidence="6 7">SDU1-6</strain>
    </source>
</reference>
<dbReference type="Pfam" id="PF01553">
    <property type="entry name" value="Acyltransferase"/>
    <property type="match status" value="1"/>
</dbReference>
<evidence type="ECO:0000256" key="4">
    <source>
        <dbReference type="SAM" id="Phobius"/>
    </source>
</evidence>
<evidence type="ECO:0000313" key="6">
    <source>
        <dbReference type="EMBL" id="RAV97775.1"/>
    </source>
</evidence>
<proteinExistence type="predicted"/>
<dbReference type="Proteomes" id="UP000251889">
    <property type="component" value="Unassembled WGS sequence"/>
</dbReference>
<feature type="domain" description="Phospholipid/glycerol acyltransferase" evidence="5">
    <location>
        <begin position="73"/>
        <end position="187"/>
    </location>
</feature>
<sequence length="250" mass="29326">MRFVRTIHTYYGFGIFVITFFIAFPILLVPIIFPRAFRLVGVVNRWWARTVFTLVFLPFRVEYREKLKRKQSYIFCPNHFSYIDIPTMGLNHHNTIFVGKNDYENIPLFGYMYRKLHITVDRSKLKSRATTVKRSLAAIDDGKSLVIFPEGGIITEKDPVLARFKDGAFRMAIEKQIPIVPVTIPHNWIILPPDEFLLRWHPMKVIFHEPIQTKGMTLDQVATLKAQVFEIIHTELQRHLSHENRPHLVG</sequence>
<evidence type="ECO:0000259" key="5">
    <source>
        <dbReference type="SMART" id="SM00563"/>
    </source>
</evidence>
<dbReference type="PANTHER" id="PTHR10434:SF11">
    <property type="entry name" value="1-ACYL-SN-GLYCEROL-3-PHOSPHATE ACYLTRANSFERASE"/>
    <property type="match status" value="1"/>
</dbReference>
<keyword evidence="4" id="KW-1133">Transmembrane helix</keyword>
<comment type="caution">
    <text evidence="6">The sequence shown here is derived from an EMBL/GenBank/DDBJ whole genome shotgun (WGS) entry which is preliminary data.</text>
</comment>
<dbReference type="GO" id="GO:0003841">
    <property type="term" value="F:1-acylglycerol-3-phosphate O-acyltransferase activity"/>
    <property type="evidence" value="ECO:0007669"/>
    <property type="project" value="TreeGrafter"/>
</dbReference>
<feature type="transmembrane region" description="Helical" evidence="4">
    <location>
        <begin position="12"/>
        <end position="34"/>
    </location>
</feature>
<keyword evidence="2 6" id="KW-0808">Transferase</keyword>
<dbReference type="InterPro" id="IPR002123">
    <property type="entry name" value="Plipid/glycerol_acylTrfase"/>
</dbReference>
<keyword evidence="7" id="KW-1185">Reference proteome</keyword>
<evidence type="ECO:0000256" key="2">
    <source>
        <dbReference type="ARBA" id="ARBA00022679"/>
    </source>
</evidence>